<sequence length="425" mass="47327">MARRQGTHRFDDASLGTWPRTWACCRPGLFLVALTLATAPGCASLRRFADRDLAPCRESFAETADGWRLGVRRYRPARPDPGKLPVVLCHGLGLNATFWTITDNHLPGQLAGNGYEVFVFDLRGSGGSHRIGHLGQVNRVLREAPVPELGNGDWTVDDLVRYDIPAILDHVRRLTGHERINWVGHSLGGMMMYPFLEIGDRPERIHTYVGMGAPALLAIAPQTPMLRANRALQTLTRGVSTSRMARPMQLLRPPGLGKVDRFYFNADNVDRRTISRFYGYTLEDLGRGALKQLEVYLATGHLVSADGSIDYALLLPRIETPTLLIAGEGDIMADVPSTLMTLNGLSSPDKTLWVYGRKHGHVDDYGHCDLVWSRHAPREIFPELIDWLDARQPGATISDHLQRRNFGNRELVGPLPPPAQPHPRE</sequence>
<reference key="1">
    <citation type="submission" date="2010-11" db="EMBL/GenBank/DDBJ databases">
        <title>The complete sequence of chromosome of Isophaera pallida ATCC 43644.</title>
        <authorList>
            <consortium name="US DOE Joint Genome Institute (JGI-PGF)"/>
            <person name="Lucas S."/>
            <person name="Copeland A."/>
            <person name="Lapidus A."/>
            <person name="Bruce D."/>
            <person name="Goodwin L."/>
            <person name="Pitluck S."/>
            <person name="Kyrpides N."/>
            <person name="Mavromatis K."/>
            <person name="Pagani I."/>
            <person name="Ivanova N."/>
            <person name="Saunders E."/>
            <person name="Brettin T."/>
            <person name="Detter J.C."/>
            <person name="Han C."/>
            <person name="Tapia R."/>
            <person name="Land M."/>
            <person name="Hauser L."/>
            <person name="Markowitz V."/>
            <person name="Cheng J.-F."/>
            <person name="Hugenholtz P."/>
            <person name="Woyke T."/>
            <person name="Wu D."/>
            <person name="Eisen J.A."/>
        </authorList>
    </citation>
    <scope>NUCLEOTIDE SEQUENCE</scope>
    <source>
        <strain>ATCC 43644</strain>
    </source>
</reference>
<dbReference type="STRING" id="575540.Isop_1930"/>
<evidence type="ECO:0000256" key="1">
    <source>
        <dbReference type="ARBA" id="ARBA00022963"/>
    </source>
</evidence>
<accession>E8R2L0</accession>
<dbReference type="HOGENOM" id="CLU_020280_0_0_0"/>
<evidence type="ECO:0000313" key="5">
    <source>
        <dbReference type="Proteomes" id="UP000008631"/>
    </source>
</evidence>
<dbReference type="eggNOG" id="COG2267">
    <property type="taxonomic scope" value="Bacteria"/>
</dbReference>
<reference evidence="4 5" key="2">
    <citation type="journal article" date="2011" name="Stand. Genomic Sci.">
        <title>Complete genome sequence of Isosphaera pallida type strain (IS1B).</title>
        <authorList>
            <consortium name="US DOE Joint Genome Institute (JGI-PGF)"/>
            <person name="Goker M."/>
            <person name="Cleland D."/>
            <person name="Saunders E."/>
            <person name="Lapidus A."/>
            <person name="Nolan M."/>
            <person name="Lucas S."/>
            <person name="Hammon N."/>
            <person name="Deshpande S."/>
            <person name="Cheng J.F."/>
            <person name="Tapia R."/>
            <person name="Han C."/>
            <person name="Goodwin L."/>
            <person name="Pitluck S."/>
            <person name="Liolios K."/>
            <person name="Pagani I."/>
            <person name="Ivanova N."/>
            <person name="Mavromatis K."/>
            <person name="Pati A."/>
            <person name="Chen A."/>
            <person name="Palaniappan K."/>
            <person name="Land M."/>
            <person name="Hauser L."/>
            <person name="Chang Y.J."/>
            <person name="Jeffries C.D."/>
            <person name="Detter J.C."/>
            <person name="Beck B."/>
            <person name="Woyke T."/>
            <person name="Bristow J."/>
            <person name="Eisen J.A."/>
            <person name="Markowitz V."/>
            <person name="Hugenholtz P."/>
            <person name="Kyrpides N.C."/>
            <person name="Klenk H.P."/>
        </authorList>
    </citation>
    <scope>NUCLEOTIDE SEQUENCE [LARGE SCALE GENOMIC DNA]</scope>
    <source>
        <strain evidence="5">ATCC 43644 / DSM 9630 / IS1B</strain>
    </source>
</reference>
<dbReference type="AlphaFoldDB" id="E8R2L0"/>
<dbReference type="RefSeq" id="WP_013564798.1">
    <property type="nucleotide sequence ID" value="NC_014962.1"/>
</dbReference>
<evidence type="ECO:0000256" key="2">
    <source>
        <dbReference type="ARBA" id="ARBA00023098"/>
    </source>
</evidence>
<keyword evidence="1" id="KW-0442">Lipid degradation</keyword>
<name>E8R2L0_ISOPI</name>
<feature type="domain" description="AB hydrolase-1" evidence="3">
    <location>
        <begin position="85"/>
        <end position="370"/>
    </location>
</feature>
<dbReference type="InterPro" id="IPR029058">
    <property type="entry name" value="AB_hydrolase_fold"/>
</dbReference>
<dbReference type="InParanoid" id="E8R2L0"/>
<dbReference type="KEGG" id="ipa:Isop_1930"/>
<evidence type="ECO:0000313" key="4">
    <source>
        <dbReference type="EMBL" id="ADV62510.1"/>
    </source>
</evidence>
<keyword evidence="5" id="KW-1185">Reference proteome</keyword>
<keyword evidence="4" id="KW-0378">Hydrolase</keyword>
<dbReference type="InterPro" id="IPR000073">
    <property type="entry name" value="AB_hydrolase_1"/>
</dbReference>
<protein>
    <submittedName>
        <fullName evidence="4">Alpha/beta hydrolase fold protein</fullName>
    </submittedName>
</protein>
<dbReference type="Gene3D" id="3.40.50.1820">
    <property type="entry name" value="alpha/beta hydrolase"/>
    <property type="match status" value="1"/>
</dbReference>
<dbReference type="Proteomes" id="UP000008631">
    <property type="component" value="Chromosome"/>
</dbReference>
<dbReference type="GO" id="GO:0016787">
    <property type="term" value="F:hydrolase activity"/>
    <property type="evidence" value="ECO:0007669"/>
    <property type="project" value="UniProtKB-KW"/>
</dbReference>
<dbReference type="SUPFAM" id="SSF53474">
    <property type="entry name" value="alpha/beta-Hydrolases"/>
    <property type="match status" value="1"/>
</dbReference>
<dbReference type="EMBL" id="CP002353">
    <property type="protein sequence ID" value="ADV62510.1"/>
    <property type="molecule type" value="Genomic_DNA"/>
</dbReference>
<organism evidence="4 5">
    <name type="scientific">Isosphaera pallida (strain ATCC 43644 / DSM 9630 / IS1B)</name>
    <dbReference type="NCBI Taxonomy" id="575540"/>
    <lineage>
        <taxon>Bacteria</taxon>
        <taxon>Pseudomonadati</taxon>
        <taxon>Planctomycetota</taxon>
        <taxon>Planctomycetia</taxon>
        <taxon>Isosphaerales</taxon>
        <taxon>Isosphaeraceae</taxon>
        <taxon>Isosphaera</taxon>
    </lineage>
</organism>
<keyword evidence="2" id="KW-0443">Lipid metabolism</keyword>
<gene>
    <name evidence="4" type="ordered locus">Isop_1930</name>
</gene>
<proteinExistence type="predicted"/>
<evidence type="ECO:0000259" key="3">
    <source>
        <dbReference type="Pfam" id="PF00561"/>
    </source>
</evidence>
<dbReference type="GO" id="GO:0016042">
    <property type="term" value="P:lipid catabolic process"/>
    <property type="evidence" value="ECO:0007669"/>
    <property type="project" value="UniProtKB-KW"/>
</dbReference>
<dbReference type="PANTHER" id="PTHR11005">
    <property type="entry name" value="LYSOSOMAL ACID LIPASE-RELATED"/>
    <property type="match status" value="1"/>
</dbReference>
<dbReference type="Pfam" id="PF00561">
    <property type="entry name" value="Abhydrolase_1"/>
    <property type="match status" value="1"/>
</dbReference>